<evidence type="ECO:0000313" key="7">
    <source>
        <dbReference type="EMBL" id="SCL12889.1"/>
    </source>
</evidence>
<evidence type="ECO:0000256" key="1">
    <source>
        <dbReference type="ARBA" id="ARBA00022679"/>
    </source>
</evidence>
<feature type="transmembrane region" description="Helical" evidence="5">
    <location>
        <begin position="122"/>
        <end position="141"/>
    </location>
</feature>
<feature type="region of interest" description="Disordered" evidence="4">
    <location>
        <begin position="1"/>
        <end position="26"/>
    </location>
</feature>
<keyword evidence="8" id="KW-1185">Reference proteome</keyword>
<evidence type="ECO:0000313" key="8">
    <source>
        <dbReference type="Proteomes" id="UP000198906"/>
    </source>
</evidence>
<evidence type="ECO:0000256" key="2">
    <source>
        <dbReference type="ARBA" id="ARBA00022777"/>
    </source>
</evidence>
<feature type="domain" description="Histidine kinase/HSP90-like ATPase" evidence="6">
    <location>
        <begin position="330"/>
        <end position="408"/>
    </location>
</feature>
<dbReference type="CDD" id="cd16917">
    <property type="entry name" value="HATPase_UhpB-NarQ-NarX-like"/>
    <property type="match status" value="1"/>
</dbReference>
<keyword evidence="5" id="KW-1133">Transmembrane helix</keyword>
<dbReference type="InterPro" id="IPR003594">
    <property type="entry name" value="HATPase_dom"/>
</dbReference>
<dbReference type="InterPro" id="IPR036890">
    <property type="entry name" value="HATPase_C_sf"/>
</dbReference>
<organism evidence="7 8">
    <name type="scientific">Micromonospora inyonensis</name>
    <dbReference type="NCBI Taxonomy" id="47866"/>
    <lineage>
        <taxon>Bacteria</taxon>
        <taxon>Bacillati</taxon>
        <taxon>Actinomycetota</taxon>
        <taxon>Actinomycetes</taxon>
        <taxon>Micromonosporales</taxon>
        <taxon>Micromonosporaceae</taxon>
        <taxon>Micromonospora</taxon>
    </lineage>
</organism>
<keyword evidence="2 7" id="KW-0418">Kinase</keyword>
<feature type="transmembrane region" description="Helical" evidence="5">
    <location>
        <begin position="65"/>
        <end position="84"/>
    </location>
</feature>
<dbReference type="InterPro" id="IPR050482">
    <property type="entry name" value="Sensor_HK_TwoCompSys"/>
</dbReference>
<dbReference type="STRING" id="47866.GA0074694_0054"/>
<gene>
    <name evidence="7" type="ORF">GA0074694_0054</name>
</gene>
<feature type="transmembrane region" description="Helical" evidence="5">
    <location>
        <begin position="42"/>
        <end position="59"/>
    </location>
</feature>
<evidence type="ECO:0000259" key="6">
    <source>
        <dbReference type="Pfam" id="PF02518"/>
    </source>
</evidence>
<dbReference type="PANTHER" id="PTHR24421">
    <property type="entry name" value="NITRATE/NITRITE SENSOR PROTEIN NARX-RELATED"/>
    <property type="match status" value="1"/>
</dbReference>
<feature type="transmembrane region" description="Helical" evidence="5">
    <location>
        <begin position="96"/>
        <end position="116"/>
    </location>
</feature>
<dbReference type="Gene3D" id="3.30.565.10">
    <property type="entry name" value="Histidine kinase-like ATPase, C-terminal domain"/>
    <property type="match status" value="1"/>
</dbReference>
<proteinExistence type="predicted"/>
<evidence type="ECO:0000256" key="5">
    <source>
        <dbReference type="SAM" id="Phobius"/>
    </source>
</evidence>
<keyword evidence="5" id="KW-0812">Transmembrane</keyword>
<keyword evidence="1" id="KW-0808">Transferase</keyword>
<sequence>MPAVAAPPSPVVAPDRPATGPPPVAARPAGGALNRVFTTLPIMLRLTCGLAGAVTALAVRTPPVQPVPLVVAVVVLTGWSLWFTRSGIRSGLTPGLIGTDVALTVVTCLLLPYLVATEVLPGEVSWVAILASTTVIVAQLASRPRWAVPAGLLVAGAYALGAHRAGNDAEAVAHATTLVVQTASASALAVVLRRSSRRADAAFTERQRVLREAVIARTAWEAERRQNRDLHDTVLSTLTMVGLGAVRSGSPLLRERAAADLRTLAAAVTPAEREAGPPSAPGDATRTALDGWLCGATARVPELPVAVDLAPDVTVPVPVAVAFAESTAAALANVLRHAPGAAVRLRLAGVAGTVVVEVVDDGPGFDPGRVPTHRYGLRESIHGRMTAVGGRATVDAAPGRGTRIRLEWSDAG</sequence>
<name>A0A1C6R799_9ACTN</name>
<dbReference type="Pfam" id="PF02518">
    <property type="entry name" value="HATPase_c"/>
    <property type="match status" value="1"/>
</dbReference>
<keyword evidence="3" id="KW-0902">Two-component regulatory system</keyword>
<reference evidence="8" key="1">
    <citation type="submission" date="2016-06" db="EMBL/GenBank/DDBJ databases">
        <authorList>
            <person name="Varghese N."/>
        </authorList>
    </citation>
    <scope>NUCLEOTIDE SEQUENCE [LARGE SCALE GENOMIC DNA]</scope>
    <source>
        <strain evidence="8">DSM 46123</strain>
    </source>
</reference>
<dbReference type="Proteomes" id="UP000198906">
    <property type="component" value="Unassembled WGS sequence"/>
</dbReference>
<dbReference type="SUPFAM" id="SSF55874">
    <property type="entry name" value="ATPase domain of HSP90 chaperone/DNA topoisomerase II/histidine kinase"/>
    <property type="match status" value="1"/>
</dbReference>
<keyword evidence="5" id="KW-0472">Membrane</keyword>
<evidence type="ECO:0000256" key="3">
    <source>
        <dbReference type="ARBA" id="ARBA00023012"/>
    </source>
</evidence>
<protein>
    <submittedName>
        <fullName evidence="7">Signal transduction histidine kinase</fullName>
    </submittedName>
</protein>
<dbReference type="GO" id="GO:0000160">
    <property type="term" value="P:phosphorelay signal transduction system"/>
    <property type="evidence" value="ECO:0007669"/>
    <property type="project" value="UniProtKB-KW"/>
</dbReference>
<dbReference type="AlphaFoldDB" id="A0A1C6R799"/>
<feature type="compositionally biased region" description="Pro residues" evidence="4">
    <location>
        <begin position="1"/>
        <end position="11"/>
    </location>
</feature>
<dbReference type="RefSeq" id="WP_091450685.1">
    <property type="nucleotide sequence ID" value="NZ_FMHU01000001.1"/>
</dbReference>
<evidence type="ECO:0000256" key="4">
    <source>
        <dbReference type="SAM" id="MobiDB-lite"/>
    </source>
</evidence>
<dbReference type="EMBL" id="FMHU01000001">
    <property type="protein sequence ID" value="SCL12889.1"/>
    <property type="molecule type" value="Genomic_DNA"/>
</dbReference>
<dbReference type="GO" id="GO:0016301">
    <property type="term" value="F:kinase activity"/>
    <property type="evidence" value="ECO:0007669"/>
    <property type="project" value="UniProtKB-KW"/>
</dbReference>
<accession>A0A1C6R799</accession>